<evidence type="ECO:0000313" key="2">
    <source>
        <dbReference type="EMBL" id="EEF57061.1"/>
    </source>
</evidence>
<dbReference type="AlphaFoldDB" id="B9XSX7"/>
<accession>B9XSX7</accession>
<feature type="transmembrane region" description="Helical" evidence="1">
    <location>
        <begin position="20"/>
        <end position="41"/>
    </location>
</feature>
<reference evidence="2 3" key="1">
    <citation type="journal article" date="2011" name="J. Bacteriol.">
        <title>Genome sequence of 'Pedosphaera parvula' Ellin514, an aerobic Verrucomicrobial isolate from pasture soil.</title>
        <authorList>
            <person name="Kant R."/>
            <person name="van Passel M.W."/>
            <person name="Sangwan P."/>
            <person name="Palva A."/>
            <person name="Lucas S."/>
            <person name="Copeland A."/>
            <person name="Lapidus A."/>
            <person name="Glavina Del Rio T."/>
            <person name="Dalin E."/>
            <person name="Tice H."/>
            <person name="Bruce D."/>
            <person name="Goodwin L."/>
            <person name="Pitluck S."/>
            <person name="Chertkov O."/>
            <person name="Larimer F.W."/>
            <person name="Land M.L."/>
            <person name="Hauser L."/>
            <person name="Brettin T.S."/>
            <person name="Detter J.C."/>
            <person name="Han S."/>
            <person name="de Vos W.M."/>
            <person name="Janssen P.H."/>
            <person name="Smidt H."/>
        </authorList>
    </citation>
    <scope>NUCLEOTIDE SEQUENCE [LARGE SCALE GENOMIC DNA]</scope>
    <source>
        <strain evidence="2 3">Ellin514</strain>
    </source>
</reference>
<protein>
    <recommendedName>
        <fullName evidence="4">TadE family protein</fullName>
    </recommendedName>
</protein>
<keyword evidence="1" id="KW-0812">Transmembrane</keyword>
<evidence type="ECO:0008006" key="4">
    <source>
        <dbReference type="Google" id="ProtNLM"/>
    </source>
</evidence>
<evidence type="ECO:0000256" key="1">
    <source>
        <dbReference type="SAM" id="Phobius"/>
    </source>
</evidence>
<evidence type="ECO:0000313" key="3">
    <source>
        <dbReference type="Proteomes" id="UP000003688"/>
    </source>
</evidence>
<dbReference type="STRING" id="320771.Cflav_PD0096"/>
<keyword evidence="1" id="KW-1133">Transmembrane helix</keyword>
<sequence>MKLNRSNVSQTSGIMLMECIIYVGMFFLFLGLAFSLFYVCWDNSKGLKRNADDIVRTLKAGERWREDVRTATGPLHLQAGDEEEILHIPQKLGEVLYSYSKDNVRRRPNTNAAWTSVLEHVKSSRMQEDRRQTVQAWRWEVELKAWRKSPRTPPLFSFEAVPNQHP</sequence>
<proteinExistence type="predicted"/>
<keyword evidence="3" id="KW-1185">Reference proteome</keyword>
<dbReference type="EMBL" id="ABOX02000089">
    <property type="protein sequence ID" value="EEF57061.1"/>
    <property type="molecule type" value="Genomic_DNA"/>
</dbReference>
<organism evidence="2 3">
    <name type="scientific">Pedosphaera parvula (strain Ellin514)</name>
    <dbReference type="NCBI Taxonomy" id="320771"/>
    <lineage>
        <taxon>Bacteria</taxon>
        <taxon>Pseudomonadati</taxon>
        <taxon>Verrucomicrobiota</taxon>
        <taxon>Pedosphaerae</taxon>
        <taxon>Pedosphaerales</taxon>
        <taxon>Pedosphaeraceae</taxon>
        <taxon>Pedosphaera</taxon>
    </lineage>
</organism>
<gene>
    <name evidence="2" type="ORF">Cflav_PD0096</name>
</gene>
<comment type="caution">
    <text evidence="2">The sequence shown here is derived from an EMBL/GenBank/DDBJ whole genome shotgun (WGS) entry which is preliminary data.</text>
</comment>
<keyword evidence="1" id="KW-0472">Membrane</keyword>
<name>B9XSX7_PEDPL</name>
<dbReference type="RefSeq" id="WP_007418910.1">
    <property type="nucleotide sequence ID" value="NZ_ABOX02000089.1"/>
</dbReference>
<dbReference type="Proteomes" id="UP000003688">
    <property type="component" value="Unassembled WGS sequence"/>
</dbReference>